<sequence length="403" mass="45121">MMTKICAMVSGEPALESPTIDVSSKEFHGKERDDSDKISTCTNIKKKELEFNILLFDANKAEMSTMHTLESYSHLLVSIPFVIGIGDMMLQHIEFLKSTLMDWNLQWLCYLSSTNVYGVCRGVYVVNGYPTSTTNEMVLRLAVEQEWLNLVLDIGLKTHVFRLGDCQALKASTCIQLSQRIYNIIDDDPTSQGKVFAYTLDLVEKKWHCPTKKITCHESVESFVQKASLRTEKQATTTTLSFSNFKDIATTLTFSSSRARSNILIRLKQIATKEISSMCQATKEKYAGVLMVIMSCILSMNQRVLPLFMVLTKKTIKVGEKNVVVFDRSDSTFGVFLPTILEDVFEVETTVGDTHLGTLRTRMVKVRMMGAECFGYGGNGLGDEWRLWFNGGCCAGPTVAVAV</sequence>
<gene>
    <name evidence="1" type="ORF">V6N12_007564</name>
</gene>
<dbReference type="Gene3D" id="3.40.50.720">
    <property type="entry name" value="NAD(P)-binding Rossmann-like Domain"/>
    <property type="match status" value="1"/>
</dbReference>
<dbReference type="EMBL" id="JBBPBM010000009">
    <property type="protein sequence ID" value="KAK8569032.1"/>
    <property type="molecule type" value="Genomic_DNA"/>
</dbReference>
<dbReference type="Proteomes" id="UP001472677">
    <property type="component" value="Unassembled WGS sequence"/>
</dbReference>
<reference evidence="1 2" key="1">
    <citation type="journal article" date="2024" name="G3 (Bethesda)">
        <title>Genome assembly of Hibiscus sabdariffa L. provides insights into metabolisms of medicinal natural products.</title>
        <authorList>
            <person name="Kim T."/>
        </authorList>
    </citation>
    <scope>NUCLEOTIDE SEQUENCE [LARGE SCALE GENOMIC DNA]</scope>
    <source>
        <strain evidence="1">TK-2024</strain>
        <tissue evidence="1">Old leaves</tissue>
    </source>
</reference>
<evidence type="ECO:0000313" key="1">
    <source>
        <dbReference type="EMBL" id="KAK8569032.1"/>
    </source>
</evidence>
<name>A0ABR2F277_9ROSI</name>
<proteinExistence type="predicted"/>
<keyword evidence="2" id="KW-1185">Reference proteome</keyword>
<organism evidence="1 2">
    <name type="scientific">Hibiscus sabdariffa</name>
    <name type="common">roselle</name>
    <dbReference type="NCBI Taxonomy" id="183260"/>
    <lineage>
        <taxon>Eukaryota</taxon>
        <taxon>Viridiplantae</taxon>
        <taxon>Streptophyta</taxon>
        <taxon>Embryophyta</taxon>
        <taxon>Tracheophyta</taxon>
        <taxon>Spermatophyta</taxon>
        <taxon>Magnoliopsida</taxon>
        <taxon>eudicotyledons</taxon>
        <taxon>Gunneridae</taxon>
        <taxon>Pentapetalae</taxon>
        <taxon>rosids</taxon>
        <taxon>malvids</taxon>
        <taxon>Malvales</taxon>
        <taxon>Malvaceae</taxon>
        <taxon>Malvoideae</taxon>
        <taxon>Hibiscus</taxon>
    </lineage>
</organism>
<evidence type="ECO:0000313" key="2">
    <source>
        <dbReference type="Proteomes" id="UP001472677"/>
    </source>
</evidence>
<comment type="caution">
    <text evidence="1">The sequence shown here is derived from an EMBL/GenBank/DDBJ whole genome shotgun (WGS) entry which is preliminary data.</text>
</comment>
<protein>
    <submittedName>
        <fullName evidence="1">Uncharacterized protein</fullName>
    </submittedName>
</protein>
<dbReference type="Gene3D" id="3.30.420.40">
    <property type="match status" value="1"/>
</dbReference>
<accession>A0ABR2F277</accession>